<feature type="non-terminal residue" evidence="2">
    <location>
        <position position="141"/>
    </location>
</feature>
<dbReference type="Proteomes" id="UP000463337">
    <property type="component" value="Unassembled WGS sequence"/>
</dbReference>
<keyword evidence="1" id="KW-0732">Signal</keyword>
<feature type="chain" id="PRO_5029785757" evidence="1">
    <location>
        <begin position="25"/>
        <end position="141"/>
    </location>
</feature>
<dbReference type="EMBL" id="WKLT01000049">
    <property type="protein sequence ID" value="MRY60580.1"/>
    <property type="molecule type" value="Genomic_DNA"/>
</dbReference>
<dbReference type="RefSeq" id="WP_154398318.1">
    <property type="nucleotide sequence ID" value="NZ_WKLT01000049.1"/>
</dbReference>
<evidence type="ECO:0000313" key="2">
    <source>
        <dbReference type="EMBL" id="MRY60580.1"/>
    </source>
</evidence>
<proteinExistence type="predicted"/>
<organism evidence="2 3">
    <name type="scientific">Parabacteroides distasonis</name>
    <dbReference type="NCBI Taxonomy" id="823"/>
    <lineage>
        <taxon>Bacteria</taxon>
        <taxon>Pseudomonadati</taxon>
        <taxon>Bacteroidota</taxon>
        <taxon>Bacteroidia</taxon>
        <taxon>Bacteroidales</taxon>
        <taxon>Tannerellaceae</taxon>
        <taxon>Parabacteroides</taxon>
    </lineage>
</organism>
<evidence type="ECO:0000256" key="1">
    <source>
        <dbReference type="SAM" id="SignalP"/>
    </source>
</evidence>
<feature type="signal peptide" evidence="1">
    <location>
        <begin position="1"/>
        <end position="24"/>
    </location>
</feature>
<accession>A0A7K0GNW5</accession>
<reference evidence="2 3" key="1">
    <citation type="journal article" date="2019" name="Nat. Med.">
        <title>A library of human gut bacterial isolates paired with longitudinal multiomics data enables mechanistic microbiome research.</title>
        <authorList>
            <person name="Poyet M."/>
            <person name="Groussin M."/>
            <person name="Gibbons S.M."/>
            <person name="Avila-Pacheco J."/>
            <person name="Jiang X."/>
            <person name="Kearney S.M."/>
            <person name="Perrotta A.R."/>
            <person name="Berdy B."/>
            <person name="Zhao S."/>
            <person name="Lieberman T.D."/>
            <person name="Swanson P.K."/>
            <person name="Smith M."/>
            <person name="Roesemann S."/>
            <person name="Alexander J.E."/>
            <person name="Rich S.A."/>
            <person name="Livny J."/>
            <person name="Vlamakis H."/>
            <person name="Clish C."/>
            <person name="Bullock K."/>
            <person name="Deik A."/>
            <person name="Scott J."/>
            <person name="Pierce K.A."/>
            <person name="Xavier R.J."/>
            <person name="Alm E.J."/>
        </authorList>
    </citation>
    <scope>NUCLEOTIDE SEQUENCE [LARGE SCALE GENOMIC DNA]</scope>
    <source>
        <strain evidence="2 3">BIOML-A41</strain>
    </source>
</reference>
<comment type="caution">
    <text evidence="2">The sequence shown here is derived from an EMBL/GenBank/DDBJ whole genome shotgun (WGS) entry which is preliminary data.</text>
</comment>
<gene>
    <name evidence="2" type="ORF">GKD59_22335</name>
</gene>
<evidence type="ECO:0000313" key="3">
    <source>
        <dbReference type="Proteomes" id="UP000463337"/>
    </source>
</evidence>
<sequence length="141" mass="15025">MIKRLSVYFLCFWISFFPVYQAHAFAPAVAVGLGSNAVRFLASEIALDVIARGFASNDPLYKTQGKLPRAKYLSFLKGKGKLVPFIAHGLAAAGFSIIGDDIVINPQVDPVPEGDVAPQKGVAWRSGSIIGETVTSAASKK</sequence>
<name>A0A7K0GNW5_PARDI</name>
<dbReference type="AlphaFoldDB" id="A0A7K0GNW5"/>
<protein>
    <submittedName>
        <fullName evidence="2">Uncharacterized protein</fullName>
    </submittedName>
</protein>